<evidence type="ECO:0000256" key="2">
    <source>
        <dbReference type="SAM" id="SignalP"/>
    </source>
</evidence>
<keyword evidence="5" id="KW-1185">Reference proteome</keyword>
<dbReference type="Pfam" id="PF22494">
    <property type="entry name" value="choice_anch_I"/>
    <property type="match status" value="1"/>
</dbReference>
<dbReference type="PANTHER" id="PTHR46928">
    <property type="entry name" value="MESENCHYME-SPECIFIC CELL SURFACE GLYCOPROTEIN"/>
    <property type="match status" value="1"/>
</dbReference>
<feature type="signal peptide" evidence="2">
    <location>
        <begin position="1"/>
        <end position="18"/>
    </location>
</feature>
<dbReference type="NCBIfam" id="NF038117">
    <property type="entry name" value="choice_anch_I"/>
    <property type="match status" value="1"/>
</dbReference>
<name>A0A4Q2JDL1_9MICO</name>
<dbReference type="EMBL" id="SDPL01000318">
    <property type="protein sequence ID" value="RXZ45785.1"/>
    <property type="molecule type" value="Genomic_DNA"/>
</dbReference>
<dbReference type="Proteomes" id="UP000292881">
    <property type="component" value="Unassembled WGS sequence"/>
</dbReference>
<sequence length="553" mass="57655">MLVGAVVAGCLAAAPAVALPVRTAIVDTPVEVVADGAELSLSPVGTYETGVFDESAAEIVASYDGRLYVVNAQAGLVEVIDVKKPSKPKKVGEVASDGIANSVAIRADGLGVVAVEDGDDKTAPGRAVFFDARKKTPRVLGSVVVGALPDMVAISEDGTRAVVANEGEPADDFSSDPEGSVAVIDLPATVSAASEVDVRIADFHEFEEGGAKPLPEEVRVFGPTREADLPVSRNLEPEYVAIDGDTAYVALQEANAFAVVDLDGATVEAVVPFGFVDHSEAGHGIDPSDRDPRDAPTFGVRTFAGLKGMYLPDGLVAYRAAGETYLVSANEGDAREWGDYAENARVKDLGDDGLAPLCETSPAASLTGDGDLGRLNVSTAMGLSEDGTCYEELYAFGSRSFSIWTTEGEQVFDSGEDFERITHEAAPESFNSNHSESNLEGRSDDKGPEPESLAIGEVDGRTYAFIGFERVGGVIVYDITDPASSAFVTYLNNRDFSVSVEDDGVERLSDAGDLGPEGLTFIPAATSPTGEPMLAVANEVSGTTTLYAISANS</sequence>
<dbReference type="Gene3D" id="2.130.10.10">
    <property type="entry name" value="YVTN repeat-like/Quinoprotein amine dehydrogenase"/>
    <property type="match status" value="1"/>
</dbReference>
<dbReference type="OrthoDB" id="1016457at2"/>
<reference evidence="4 5" key="1">
    <citation type="submission" date="2019-01" db="EMBL/GenBank/DDBJ databases">
        <authorList>
            <person name="Li J."/>
        </authorList>
    </citation>
    <scope>NUCLEOTIDE SEQUENCE [LARGE SCALE GENOMIC DNA]</scope>
    <source>
        <strain evidence="4 5">CGMCC 4.7180</strain>
    </source>
</reference>
<protein>
    <submittedName>
        <fullName evidence="4">Alkaline phosphatase</fullName>
    </submittedName>
</protein>
<organism evidence="4 5">
    <name type="scientific">Agromyces binzhouensis</name>
    <dbReference type="NCBI Taxonomy" id="1817495"/>
    <lineage>
        <taxon>Bacteria</taxon>
        <taxon>Bacillati</taxon>
        <taxon>Actinomycetota</taxon>
        <taxon>Actinomycetes</taxon>
        <taxon>Micrococcales</taxon>
        <taxon>Microbacteriaceae</taxon>
        <taxon>Agromyces</taxon>
    </lineage>
</organism>
<evidence type="ECO:0000256" key="1">
    <source>
        <dbReference type="SAM" id="MobiDB-lite"/>
    </source>
</evidence>
<dbReference type="SUPFAM" id="SSF51004">
    <property type="entry name" value="C-terminal (heme d1) domain of cytochrome cd1-nitrite reductase"/>
    <property type="match status" value="1"/>
</dbReference>
<evidence type="ECO:0000259" key="3">
    <source>
        <dbReference type="Pfam" id="PF22494"/>
    </source>
</evidence>
<feature type="compositionally biased region" description="Basic and acidic residues" evidence="1">
    <location>
        <begin position="437"/>
        <end position="449"/>
    </location>
</feature>
<comment type="caution">
    <text evidence="4">The sequence shown here is derived from an EMBL/GenBank/DDBJ whole genome shotgun (WGS) entry which is preliminary data.</text>
</comment>
<proteinExistence type="predicted"/>
<gene>
    <name evidence="4" type="ORF">ESO86_13315</name>
</gene>
<feature type="chain" id="PRO_5038383040" evidence="2">
    <location>
        <begin position="19"/>
        <end position="553"/>
    </location>
</feature>
<feature type="domain" description="Choice-of-anchor I" evidence="3">
    <location>
        <begin position="55"/>
        <end position="549"/>
    </location>
</feature>
<dbReference type="InterPro" id="IPR052956">
    <property type="entry name" value="Mesenchyme-surface_protein"/>
</dbReference>
<dbReference type="InterPro" id="IPR055188">
    <property type="entry name" value="Choice_anch_I"/>
</dbReference>
<dbReference type="InterPro" id="IPR015943">
    <property type="entry name" value="WD40/YVTN_repeat-like_dom_sf"/>
</dbReference>
<keyword evidence="2" id="KW-0732">Signal</keyword>
<evidence type="ECO:0000313" key="5">
    <source>
        <dbReference type="Proteomes" id="UP000292881"/>
    </source>
</evidence>
<evidence type="ECO:0000313" key="4">
    <source>
        <dbReference type="EMBL" id="RXZ45785.1"/>
    </source>
</evidence>
<dbReference type="AlphaFoldDB" id="A0A4Q2JDL1"/>
<accession>A0A4Q2JDL1</accession>
<feature type="region of interest" description="Disordered" evidence="1">
    <location>
        <begin position="425"/>
        <end position="454"/>
    </location>
</feature>
<dbReference type="PANTHER" id="PTHR46928:SF1">
    <property type="entry name" value="MESENCHYME-SPECIFIC CELL SURFACE GLYCOPROTEIN"/>
    <property type="match status" value="1"/>
</dbReference>
<dbReference type="InterPro" id="IPR011048">
    <property type="entry name" value="Haem_d1_sf"/>
</dbReference>